<keyword evidence="3" id="KW-1185">Reference proteome</keyword>
<sequence>MLRPNLPAPRETVSKSDPQILEVLPHERMYSIQIGARLFKLSGASLSFDSPSYFTNYFLQHGNESEVLFIDRSPRVFEKICLHLQGYSIHVEDEYEYLYLYADSTYFHLDKLHSKLLDEGFFVNVGGKAFQIPKCIFLQQGNYPNYFSVIYDTLVSDPFLTNSELLRPPPLSPVTVQRCPALFDQLLQVLQGNHIEITSEIHRRDLINEAKYYSFFALEQQFIKVDISINPCSGREEVLVNFNDLKKEGLLNSSSNQSSSSVQYARPYIDMYSHRDLVLQIDSAEASLLINIDDSFVSLTIVGKTAKKLHDLLVVVSDDLMYELVNNKLPKLTLLVHMNQCCTYINGLEVQDDWISKLIDAKCDIAVTSPDAKYSSEFSTDLPPPLKRRTPPKVIAVRLLKSQWKVSVAGRNKIWMNGVLCDGVLDEPNFNKKRGFL</sequence>
<feature type="domain" description="Potassium channel tetramerisation-type BTB" evidence="1">
    <location>
        <begin position="32"/>
        <end position="114"/>
    </location>
</feature>
<dbReference type="OrthoDB" id="2414723at2759"/>
<dbReference type="EMBL" id="CP064813">
    <property type="protein sequence ID" value="QPG74859.1"/>
    <property type="molecule type" value="Genomic_DNA"/>
</dbReference>
<gene>
    <name evidence="2" type="ORF">FOA43_002195</name>
</gene>
<dbReference type="PANTHER" id="PTHR31758:SF2">
    <property type="entry name" value="BTB_POZ DOMAIN-CONTAINING PROTEIN YLR108C"/>
    <property type="match status" value="1"/>
</dbReference>
<dbReference type="RefSeq" id="XP_038778424.1">
    <property type="nucleotide sequence ID" value="XM_038922496.1"/>
</dbReference>
<dbReference type="InterPro" id="IPR011333">
    <property type="entry name" value="SKP1/BTB/POZ_sf"/>
</dbReference>
<proteinExistence type="predicted"/>
<dbReference type="Proteomes" id="UP000662931">
    <property type="component" value="Chromosome 2"/>
</dbReference>
<dbReference type="GeneID" id="62195596"/>
<name>A0A875S514_EENNA</name>
<evidence type="ECO:0000259" key="1">
    <source>
        <dbReference type="Pfam" id="PF02214"/>
    </source>
</evidence>
<dbReference type="GO" id="GO:0051260">
    <property type="term" value="P:protein homooligomerization"/>
    <property type="evidence" value="ECO:0007669"/>
    <property type="project" value="InterPro"/>
</dbReference>
<dbReference type="Pfam" id="PF02214">
    <property type="entry name" value="BTB_2"/>
    <property type="match status" value="1"/>
</dbReference>
<dbReference type="PANTHER" id="PTHR31758">
    <property type="entry name" value="BTB/POZ DOMAIN-CONTAINING PROTEIN YLR108C"/>
    <property type="match status" value="1"/>
</dbReference>
<protein>
    <recommendedName>
        <fullName evidence="1">Potassium channel tetramerisation-type BTB domain-containing protein</fullName>
    </recommendedName>
</protein>
<organism evidence="2 3">
    <name type="scientific">Eeniella nana</name>
    <name type="common">Yeast</name>
    <name type="synonym">Brettanomyces nanus</name>
    <dbReference type="NCBI Taxonomy" id="13502"/>
    <lineage>
        <taxon>Eukaryota</taxon>
        <taxon>Fungi</taxon>
        <taxon>Dikarya</taxon>
        <taxon>Ascomycota</taxon>
        <taxon>Saccharomycotina</taxon>
        <taxon>Pichiomycetes</taxon>
        <taxon>Pichiales</taxon>
        <taxon>Pichiaceae</taxon>
        <taxon>Brettanomyces</taxon>
    </lineage>
</organism>
<accession>A0A875S514</accession>
<dbReference type="InterPro" id="IPR003131">
    <property type="entry name" value="T1-type_BTB"/>
</dbReference>
<dbReference type="AlphaFoldDB" id="A0A875S514"/>
<evidence type="ECO:0000313" key="2">
    <source>
        <dbReference type="EMBL" id="QPG74859.1"/>
    </source>
</evidence>
<dbReference type="Gene3D" id="3.30.710.10">
    <property type="entry name" value="Potassium Channel Kv1.1, Chain A"/>
    <property type="match status" value="2"/>
</dbReference>
<evidence type="ECO:0000313" key="3">
    <source>
        <dbReference type="Proteomes" id="UP000662931"/>
    </source>
</evidence>
<dbReference type="KEGG" id="bnn:FOA43_002195"/>
<dbReference type="SUPFAM" id="SSF54695">
    <property type="entry name" value="POZ domain"/>
    <property type="match status" value="2"/>
</dbReference>
<reference evidence="2" key="1">
    <citation type="submission" date="2020-10" db="EMBL/GenBank/DDBJ databases">
        <authorList>
            <person name="Roach M.J.R."/>
        </authorList>
    </citation>
    <scope>NUCLEOTIDE SEQUENCE</scope>
    <source>
        <strain evidence="2">CBS 1945</strain>
    </source>
</reference>